<feature type="region of interest" description="Disordered" evidence="1">
    <location>
        <begin position="1"/>
        <end position="20"/>
    </location>
</feature>
<proteinExistence type="predicted"/>
<sequence>MPIPTTTQTSIPQTSSSQTPIVETANWESYWNDQYGFGFKYPWEWSIGSYTDGIHWKKEPYEGWSLEMAVLDNPANKSVKEFIQTEESHKDFPYEILNEDIIVAGAKAIKVRDPATIGNDWFIIFFLKPGNQNIFTISSYNEDILNKIVSTLRFGEAGDDRTTASKTHRSEENKFELRYPSIFSLSKMRNTLFNINEGSEKPIKIFETMLFETDNEIYESIDKIYLWIMVLDYDINTHWNWGAPIAPFDDGSHIFRKGSLETTTAIPDGYLLFKPLWSRGCSYSQTYILYQEKTVLVSITGCLKENALVQQEGTPGPTEELQNIMNSFPRQILSTFRFLD</sequence>
<organism evidence="2 3">
    <name type="scientific">Candidatus Portnoybacteria bacterium RIFCSPHIGHO2_12_FULL_38_9</name>
    <dbReference type="NCBI Taxonomy" id="1801997"/>
    <lineage>
        <taxon>Bacteria</taxon>
        <taxon>Candidatus Portnoyibacteriota</taxon>
    </lineage>
</organism>
<reference evidence="2 3" key="1">
    <citation type="journal article" date="2016" name="Nat. Commun.">
        <title>Thousands of microbial genomes shed light on interconnected biogeochemical processes in an aquifer system.</title>
        <authorList>
            <person name="Anantharaman K."/>
            <person name="Brown C.T."/>
            <person name="Hug L.A."/>
            <person name="Sharon I."/>
            <person name="Castelle C.J."/>
            <person name="Probst A.J."/>
            <person name="Thomas B.C."/>
            <person name="Singh A."/>
            <person name="Wilkins M.J."/>
            <person name="Karaoz U."/>
            <person name="Brodie E.L."/>
            <person name="Williams K.H."/>
            <person name="Hubbard S.S."/>
            <person name="Banfield J.F."/>
        </authorList>
    </citation>
    <scope>NUCLEOTIDE SEQUENCE [LARGE SCALE GENOMIC DNA]</scope>
</reference>
<dbReference type="AlphaFoldDB" id="A0A1G2FHP6"/>
<comment type="caution">
    <text evidence="2">The sequence shown here is derived from an EMBL/GenBank/DDBJ whole genome shotgun (WGS) entry which is preliminary data.</text>
</comment>
<dbReference type="EMBL" id="MHNB01000005">
    <property type="protein sequence ID" value="OGZ37566.1"/>
    <property type="molecule type" value="Genomic_DNA"/>
</dbReference>
<evidence type="ECO:0000256" key="1">
    <source>
        <dbReference type="SAM" id="MobiDB-lite"/>
    </source>
</evidence>
<protein>
    <submittedName>
        <fullName evidence="2">Uncharacterized protein</fullName>
    </submittedName>
</protein>
<gene>
    <name evidence="2" type="ORF">A3J64_02055</name>
</gene>
<dbReference type="Proteomes" id="UP000177061">
    <property type="component" value="Unassembled WGS sequence"/>
</dbReference>
<evidence type="ECO:0000313" key="2">
    <source>
        <dbReference type="EMBL" id="OGZ37566.1"/>
    </source>
</evidence>
<name>A0A1G2FHP6_9BACT</name>
<accession>A0A1G2FHP6</accession>
<dbReference type="STRING" id="1801997.A3J64_02055"/>
<evidence type="ECO:0000313" key="3">
    <source>
        <dbReference type="Proteomes" id="UP000177061"/>
    </source>
</evidence>